<keyword evidence="3" id="KW-1185">Reference proteome</keyword>
<feature type="region of interest" description="Disordered" evidence="1">
    <location>
        <begin position="416"/>
        <end position="459"/>
    </location>
</feature>
<reference evidence="2 3" key="1">
    <citation type="journal article" date="2024" name="J Genomics">
        <title>Draft genome sequencing and assembly of Favolaschia claudopus CIRM-BRFM 2984 isolated from oak limbs.</title>
        <authorList>
            <person name="Navarro D."/>
            <person name="Drula E."/>
            <person name="Chaduli D."/>
            <person name="Cazenave R."/>
            <person name="Ahrendt S."/>
            <person name="Wang J."/>
            <person name="Lipzen A."/>
            <person name="Daum C."/>
            <person name="Barry K."/>
            <person name="Grigoriev I.V."/>
            <person name="Favel A."/>
            <person name="Rosso M.N."/>
            <person name="Martin F."/>
        </authorList>
    </citation>
    <scope>NUCLEOTIDE SEQUENCE [LARGE SCALE GENOMIC DNA]</scope>
    <source>
        <strain evidence="2 3">CIRM-BRFM 2984</strain>
    </source>
</reference>
<dbReference type="AlphaFoldDB" id="A0AAV9Z1T6"/>
<organism evidence="2 3">
    <name type="scientific">Favolaschia claudopus</name>
    <dbReference type="NCBI Taxonomy" id="2862362"/>
    <lineage>
        <taxon>Eukaryota</taxon>
        <taxon>Fungi</taxon>
        <taxon>Dikarya</taxon>
        <taxon>Basidiomycota</taxon>
        <taxon>Agaricomycotina</taxon>
        <taxon>Agaricomycetes</taxon>
        <taxon>Agaricomycetidae</taxon>
        <taxon>Agaricales</taxon>
        <taxon>Marasmiineae</taxon>
        <taxon>Mycenaceae</taxon>
        <taxon>Favolaschia</taxon>
    </lineage>
</organism>
<feature type="compositionally biased region" description="Basic residues" evidence="1">
    <location>
        <begin position="450"/>
        <end position="459"/>
    </location>
</feature>
<feature type="region of interest" description="Disordered" evidence="1">
    <location>
        <begin position="227"/>
        <end position="251"/>
    </location>
</feature>
<protein>
    <submittedName>
        <fullName evidence="2">Uncharacterized protein</fullName>
    </submittedName>
</protein>
<accession>A0AAV9Z1T6</accession>
<evidence type="ECO:0000313" key="2">
    <source>
        <dbReference type="EMBL" id="KAK6967138.1"/>
    </source>
</evidence>
<proteinExistence type="predicted"/>
<dbReference type="Proteomes" id="UP001362999">
    <property type="component" value="Unassembled WGS sequence"/>
</dbReference>
<gene>
    <name evidence="2" type="ORF">R3P38DRAFT_3244608</name>
</gene>
<comment type="caution">
    <text evidence="2">The sequence shown here is derived from an EMBL/GenBank/DDBJ whole genome shotgun (WGS) entry which is preliminary data.</text>
</comment>
<feature type="compositionally biased region" description="Gly residues" evidence="1">
    <location>
        <begin position="436"/>
        <end position="447"/>
    </location>
</feature>
<dbReference type="EMBL" id="JAWWNJ010000242">
    <property type="protein sequence ID" value="KAK6967138.1"/>
    <property type="molecule type" value="Genomic_DNA"/>
</dbReference>
<evidence type="ECO:0000313" key="3">
    <source>
        <dbReference type="Proteomes" id="UP001362999"/>
    </source>
</evidence>
<name>A0AAV9Z1T6_9AGAR</name>
<sequence>MSAAANTPPLVDSRDKIFLERLNDGMYDSVNKQIKERSTSLALLEYMGTKKRPATVFRGVDWAGNIVFNDGPGKNADELRGTIFGEIAEPVHGTMVSARGNHFEGNTSATFKPIDDKNKVKDVLVLRAPTLCEIKTSALWNNQRALLQDIVSVEKTKDDAFGWHPYYSVPFRSSTTENPREDMIAICTQKKYGIPTAAGVPSGTPPVTPQKAVRAKRTFFAEDGVVDSDDEEEVAEVRKRATPDAPDDSVKTPEFPGRAYLSWLDSFAVLIAPLAEKILLGAFYDPRLLEDFGGPSFNLTKAMLRQLDHRGPDNKLIPPWKNYSAFRPGTLIVATVSIHIYTFKVDGPDRDKDRKIFQLEAHTIRVLDESDFPVEKRRIHIPRHLVDQPSSDADFGVSAAGDSLTNFVFTPRKKRTVDAIEPETPGVDDDDMDLGGSSGDGASGSGGSPSKRRKSGLRR</sequence>
<evidence type="ECO:0000256" key="1">
    <source>
        <dbReference type="SAM" id="MobiDB-lite"/>
    </source>
</evidence>